<accession>A0AB73INR8</accession>
<dbReference type="Proteomes" id="UP001229486">
    <property type="component" value="Unassembled WGS sequence"/>
</dbReference>
<gene>
    <name evidence="1" type="ORF">J2793_007126</name>
</gene>
<organism evidence="1 2">
    <name type="scientific">Paraburkholderia caledonica</name>
    <dbReference type="NCBI Taxonomy" id="134536"/>
    <lineage>
        <taxon>Bacteria</taxon>
        <taxon>Pseudomonadati</taxon>
        <taxon>Pseudomonadota</taxon>
        <taxon>Betaproteobacteria</taxon>
        <taxon>Burkholderiales</taxon>
        <taxon>Burkholderiaceae</taxon>
        <taxon>Paraburkholderia</taxon>
    </lineage>
</organism>
<protein>
    <submittedName>
        <fullName evidence="1">Uncharacterized protein</fullName>
    </submittedName>
</protein>
<dbReference type="AlphaFoldDB" id="A0AB73INR8"/>
<comment type="caution">
    <text evidence="1">The sequence shown here is derived from an EMBL/GenBank/DDBJ whole genome shotgun (WGS) entry which is preliminary data.</text>
</comment>
<dbReference type="EMBL" id="JAURTK010000025">
    <property type="protein sequence ID" value="MDP9651651.1"/>
    <property type="molecule type" value="Genomic_DNA"/>
</dbReference>
<evidence type="ECO:0000313" key="1">
    <source>
        <dbReference type="EMBL" id="MDP9651651.1"/>
    </source>
</evidence>
<sequence>MPATFNFSSGELDTGTGLVLSPSLTAAADVTKAGWRPLDAQNDWNSFAISKLVIWRHSFAVSARFHPGRLVLIDCLWNDGSIRKQDWSATEDDLLREKKTLVKLIMKEAQTTPAATSLGVDTFVFHWGTLSVRADPRSMMVMLSIAYSG</sequence>
<proteinExistence type="predicted"/>
<name>A0AB73INR8_9BURK</name>
<dbReference type="RefSeq" id="WP_392396210.1">
    <property type="nucleotide sequence ID" value="NZ_JAURTK010000025.1"/>
</dbReference>
<evidence type="ECO:0000313" key="2">
    <source>
        <dbReference type="Proteomes" id="UP001229486"/>
    </source>
</evidence>
<reference evidence="1" key="1">
    <citation type="submission" date="2023-07" db="EMBL/GenBank/DDBJ databases">
        <title>Sorghum-associated microbial communities from plants grown in Nebraska, USA.</title>
        <authorList>
            <person name="Schachtman D."/>
        </authorList>
    </citation>
    <scope>NUCLEOTIDE SEQUENCE</scope>
    <source>
        <strain evidence="1">DS1061</strain>
    </source>
</reference>